<feature type="domain" description="Spore germination protein N-terminal" evidence="9">
    <location>
        <begin position="27"/>
        <end position="191"/>
    </location>
</feature>
<dbReference type="InterPro" id="IPR008844">
    <property type="entry name" value="Spore_GerAC-like"/>
</dbReference>
<comment type="similarity">
    <text evidence="2">Belongs to the GerABKC lipoprotein family.</text>
</comment>
<keyword evidence="11" id="KW-1185">Reference proteome</keyword>
<protein>
    <submittedName>
        <fullName evidence="10">Ger(X)C family spore germination protein</fullName>
    </submittedName>
</protein>
<dbReference type="InterPro" id="IPR057336">
    <property type="entry name" value="GerAC_N"/>
</dbReference>
<dbReference type="EMBL" id="JAGKSQ010000002">
    <property type="protein sequence ID" value="MBP3950360.1"/>
    <property type="molecule type" value="Genomic_DNA"/>
</dbReference>
<evidence type="ECO:0000256" key="4">
    <source>
        <dbReference type="ARBA" id="ARBA00022729"/>
    </source>
</evidence>
<dbReference type="PROSITE" id="PS51257">
    <property type="entry name" value="PROKAR_LIPOPROTEIN"/>
    <property type="match status" value="1"/>
</dbReference>
<dbReference type="Pfam" id="PF25198">
    <property type="entry name" value="Spore_GerAC_N"/>
    <property type="match status" value="1"/>
</dbReference>
<name>A0A940WPW8_9BACI</name>
<dbReference type="PANTHER" id="PTHR35789:SF1">
    <property type="entry name" value="SPORE GERMINATION PROTEIN B3"/>
    <property type="match status" value="1"/>
</dbReference>
<evidence type="ECO:0000256" key="1">
    <source>
        <dbReference type="ARBA" id="ARBA00004635"/>
    </source>
</evidence>
<dbReference type="Gene3D" id="3.30.300.210">
    <property type="entry name" value="Nutrient germinant receptor protein C, domain 3"/>
    <property type="match status" value="1"/>
</dbReference>
<comment type="caution">
    <text evidence="10">The sequence shown here is derived from an EMBL/GenBank/DDBJ whole genome shotgun (WGS) entry which is preliminary data.</text>
</comment>
<dbReference type="GO" id="GO:0016020">
    <property type="term" value="C:membrane"/>
    <property type="evidence" value="ECO:0007669"/>
    <property type="project" value="UniProtKB-SubCell"/>
</dbReference>
<proteinExistence type="inferred from homology"/>
<keyword evidence="5" id="KW-0472">Membrane</keyword>
<dbReference type="InterPro" id="IPR046953">
    <property type="entry name" value="Spore_GerAC-like_C"/>
</dbReference>
<evidence type="ECO:0000256" key="6">
    <source>
        <dbReference type="ARBA" id="ARBA00023139"/>
    </source>
</evidence>
<evidence type="ECO:0000256" key="5">
    <source>
        <dbReference type="ARBA" id="ARBA00023136"/>
    </source>
</evidence>
<evidence type="ECO:0000313" key="11">
    <source>
        <dbReference type="Proteomes" id="UP000678228"/>
    </source>
</evidence>
<evidence type="ECO:0000313" key="10">
    <source>
        <dbReference type="EMBL" id="MBP3950360.1"/>
    </source>
</evidence>
<dbReference type="PANTHER" id="PTHR35789">
    <property type="entry name" value="SPORE GERMINATION PROTEIN B3"/>
    <property type="match status" value="1"/>
</dbReference>
<dbReference type="Proteomes" id="UP000678228">
    <property type="component" value="Unassembled WGS sequence"/>
</dbReference>
<dbReference type="InterPro" id="IPR038501">
    <property type="entry name" value="Spore_GerAC_C_sf"/>
</dbReference>
<reference evidence="10" key="1">
    <citation type="submission" date="2021-03" db="EMBL/GenBank/DDBJ databases">
        <title>Bacillus suaedae sp. nov., isolated from Suaeda aralocaspica.</title>
        <authorList>
            <person name="Lei R.F.R."/>
        </authorList>
    </citation>
    <scope>NUCLEOTIDE SEQUENCE</scope>
    <source>
        <strain evidence="10">YZJH907-2</strain>
    </source>
</reference>
<dbReference type="Pfam" id="PF05504">
    <property type="entry name" value="Spore_GerAC"/>
    <property type="match status" value="1"/>
</dbReference>
<evidence type="ECO:0000256" key="3">
    <source>
        <dbReference type="ARBA" id="ARBA00022544"/>
    </source>
</evidence>
<evidence type="ECO:0000259" key="9">
    <source>
        <dbReference type="Pfam" id="PF25198"/>
    </source>
</evidence>
<keyword evidence="6" id="KW-0564">Palmitate</keyword>
<comment type="subcellular location">
    <subcellularLocation>
        <location evidence="1">Membrane</location>
        <topology evidence="1">Lipid-anchor</topology>
    </subcellularLocation>
</comment>
<evidence type="ECO:0000256" key="7">
    <source>
        <dbReference type="ARBA" id="ARBA00023288"/>
    </source>
</evidence>
<accession>A0A940WPW8</accession>
<dbReference type="AlphaFoldDB" id="A0A940WPW8"/>
<dbReference type="RefSeq" id="WP_210596011.1">
    <property type="nucleotide sequence ID" value="NZ_JAGKSQ010000002.1"/>
</dbReference>
<evidence type="ECO:0000259" key="8">
    <source>
        <dbReference type="Pfam" id="PF05504"/>
    </source>
</evidence>
<evidence type="ECO:0000256" key="2">
    <source>
        <dbReference type="ARBA" id="ARBA00007886"/>
    </source>
</evidence>
<keyword evidence="3" id="KW-0309">Germination</keyword>
<gene>
    <name evidence="10" type="ORF">J7W16_04390</name>
</gene>
<feature type="domain" description="Spore germination GerAC-like C-terminal" evidence="8">
    <location>
        <begin position="201"/>
        <end position="366"/>
    </location>
</feature>
<keyword evidence="4" id="KW-0732">Signal</keyword>
<keyword evidence="7" id="KW-0449">Lipoprotein</keyword>
<organism evidence="10 11">
    <name type="scientific">Halalkalibacter suaedae</name>
    <dbReference type="NCBI Taxonomy" id="2822140"/>
    <lineage>
        <taxon>Bacteria</taxon>
        <taxon>Bacillati</taxon>
        <taxon>Bacillota</taxon>
        <taxon>Bacilli</taxon>
        <taxon>Bacillales</taxon>
        <taxon>Bacillaceae</taxon>
        <taxon>Halalkalibacter</taxon>
    </lineage>
</organism>
<dbReference type="GO" id="GO:0009847">
    <property type="term" value="P:spore germination"/>
    <property type="evidence" value="ECO:0007669"/>
    <property type="project" value="InterPro"/>
</dbReference>
<sequence length="369" mass="42482">MKRIYPFFFILLILTGCTNPNLKDPVIEDLGMVGIMGFDYVDDEQTKVTVTLPQPQQDAEEQFQIFSTNVRLPHQAIMDVSTLTEKVLTTSQLRVILFSEEYARKKGIWNIAENLYRDPHVGANVYFAVVKGTVEEMLNADYKDKPEVNIYFTELLRPRTMTSFSPFTTIRDFIYRHTDEISDPTMPYLEVVKPNSAKISKVALFKNGKMIDTIEPEEAKLIEGMKQKKNLPDLTIEIPGEDGSQEEMVIMKFVTTHFELTVNGNLKEPKIHVNLYIRGSIVDYDGNYQLDDNESRTKLQEKINKKLERNVVTVLKTFQELQVDPTGFGEAFRIRNPENWSKEKWNEAYANAEITSNVETRIISTGTIR</sequence>
<dbReference type="NCBIfam" id="TIGR02887">
    <property type="entry name" value="spore_ger_x_C"/>
    <property type="match status" value="1"/>
</dbReference>